<dbReference type="InterPro" id="IPR036658">
    <property type="entry name" value="CPI-17_sf"/>
</dbReference>
<dbReference type="InterPro" id="IPR008025">
    <property type="entry name" value="CPI-17"/>
</dbReference>
<keyword evidence="3" id="KW-0650">Protein phosphatase inhibitor</keyword>
<evidence type="ECO:0000256" key="2">
    <source>
        <dbReference type="ARBA" id="ARBA00022553"/>
    </source>
</evidence>
<sequence length="130" mass="15362">MTTKTQSSSSPSTTSSPQSKQSLHHVNFKTDDNNKMNERKKRYLTAKYGQHQMNLIKKRLKVETWMYEQLQFLFDSDDNLNNIDIDLDEVLDLEGKIRKQWLREKLIDAKKSKELVEKFIVELLEKANTL</sequence>
<dbReference type="KEGG" id="dpte:113791643"/>
<dbReference type="Proteomes" id="UP000515146">
    <property type="component" value="Unplaced"/>
</dbReference>
<dbReference type="PANTHER" id="PTHR16188">
    <property type="entry name" value="PROTEIN PHOSPHATASE 1 INHIBITOR POTENTIATED BY PROTEIN KINASE C"/>
    <property type="match status" value="1"/>
</dbReference>
<evidence type="ECO:0000256" key="3">
    <source>
        <dbReference type="ARBA" id="ARBA00023272"/>
    </source>
</evidence>
<dbReference type="OMA" id="MWLFDEL"/>
<dbReference type="GeneID" id="113791643"/>
<keyword evidence="2" id="KW-0597">Phosphoprotein</keyword>
<feature type="region of interest" description="Disordered" evidence="4">
    <location>
        <begin position="1"/>
        <end position="39"/>
    </location>
</feature>
<comment type="similarity">
    <text evidence="1">Belongs to the PP1 inhibitor family.</text>
</comment>
<dbReference type="RefSeq" id="XP_027197236.1">
    <property type="nucleotide sequence ID" value="XM_027341435.1"/>
</dbReference>
<dbReference type="GO" id="GO:0004865">
    <property type="term" value="F:protein serine/threonine phosphatase inhibitor activity"/>
    <property type="evidence" value="ECO:0007669"/>
    <property type="project" value="TreeGrafter"/>
</dbReference>
<dbReference type="FunCoup" id="A0A6P6XWH1">
    <property type="interactions" value="9"/>
</dbReference>
<dbReference type="Pfam" id="PF05361">
    <property type="entry name" value="PP1_inhibitor"/>
    <property type="match status" value="1"/>
</dbReference>
<accession>A0A6P6XWH1</accession>
<evidence type="ECO:0000313" key="6">
    <source>
        <dbReference type="RefSeq" id="XP_027197236.1"/>
    </source>
</evidence>
<dbReference type="AlphaFoldDB" id="A0A6P6XWH1"/>
<protein>
    <submittedName>
        <fullName evidence="6">Uncharacterized protein LOC113791643</fullName>
    </submittedName>
</protein>
<dbReference type="InParanoid" id="A0A6P6XWH1"/>
<name>A0A6P6XWH1_DERPT</name>
<reference evidence="6" key="1">
    <citation type="submission" date="2025-08" db="UniProtKB">
        <authorList>
            <consortium name="RefSeq"/>
        </authorList>
    </citation>
    <scope>IDENTIFICATION</scope>
    <source>
        <strain evidence="6">Airmid</strain>
    </source>
</reference>
<dbReference type="SUPFAM" id="SSF81790">
    <property type="entry name" value="Myosin phosphatase inhibitor 17kDa protein, CPI-17"/>
    <property type="match status" value="1"/>
</dbReference>
<dbReference type="PANTHER" id="PTHR16188:SF14">
    <property type="entry name" value="GEO07393P1"/>
    <property type="match status" value="1"/>
</dbReference>
<feature type="compositionally biased region" description="Basic and acidic residues" evidence="4">
    <location>
        <begin position="28"/>
        <end position="37"/>
    </location>
</feature>
<keyword evidence="5" id="KW-1185">Reference proteome</keyword>
<dbReference type="OrthoDB" id="8193882at2759"/>
<dbReference type="GO" id="GO:0005737">
    <property type="term" value="C:cytoplasm"/>
    <property type="evidence" value="ECO:0007669"/>
    <property type="project" value="InterPro"/>
</dbReference>
<gene>
    <name evidence="6" type="primary">LOC113791643</name>
</gene>
<evidence type="ECO:0000256" key="1">
    <source>
        <dbReference type="ARBA" id="ARBA00005483"/>
    </source>
</evidence>
<evidence type="ECO:0000256" key="4">
    <source>
        <dbReference type="SAM" id="MobiDB-lite"/>
    </source>
</evidence>
<evidence type="ECO:0000313" key="5">
    <source>
        <dbReference type="Proteomes" id="UP000515146"/>
    </source>
</evidence>
<dbReference type="Gene3D" id="1.10.150.220">
    <property type="entry name" value="CPI-17"/>
    <property type="match status" value="1"/>
</dbReference>
<feature type="compositionally biased region" description="Low complexity" evidence="4">
    <location>
        <begin position="1"/>
        <end position="21"/>
    </location>
</feature>
<proteinExistence type="inferred from homology"/>
<organism evidence="5 6">
    <name type="scientific">Dermatophagoides pteronyssinus</name>
    <name type="common">European house dust mite</name>
    <dbReference type="NCBI Taxonomy" id="6956"/>
    <lineage>
        <taxon>Eukaryota</taxon>
        <taxon>Metazoa</taxon>
        <taxon>Ecdysozoa</taxon>
        <taxon>Arthropoda</taxon>
        <taxon>Chelicerata</taxon>
        <taxon>Arachnida</taxon>
        <taxon>Acari</taxon>
        <taxon>Acariformes</taxon>
        <taxon>Sarcoptiformes</taxon>
        <taxon>Astigmata</taxon>
        <taxon>Psoroptidia</taxon>
        <taxon>Analgoidea</taxon>
        <taxon>Pyroglyphidae</taxon>
        <taxon>Dermatophagoidinae</taxon>
        <taxon>Dermatophagoides</taxon>
    </lineage>
</organism>